<evidence type="ECO:0000313" key="2">
    <source>
        <dbReference type="Proteomes" id="UP001597326"/>
    </source>
</evidence>
<dbReference type="Gene3D" id="3.40.30.10">
    <property type="entry name" value="Glutaredoxin"/>
    <property type="match status" value="1"/>
</dbReference>
<sequence>MTSESFSRPGAIDLSQLASAAGTDPANHAGPVSTGAGAGAWVQQVGEADFDAVARKSVNHPVIMELYSPRAGAQELSDILIRKTAEAGGRWLLARVNVDVESRVAQALGVQAVPTVVALVGGQLVPLFQGTKGEDEVQNILDQVVQMSVANGLTGRAEPVNGAAPAAEGEPAEKPADPRFAAADAALEQGDYATAVTEFEKVLAQTPGDAEATQGLAQSRLLQRSLAFDPQAIVTTANAEPENWAVQMDAADLELINGDPAAAFDRLLQIIRETREDEREAARVRLLELFDVVGKAEPTVVKARRQLSSALF</sequence>
<dbReference type="Gene3D" id="1.25.40.10">
    <property type="entry name" value="Tetratricopeptide repeat domain"/>
    <property type="match status" value="1"/>
</dbReference>
<dbReference type="CDD" id="cd02956">
    <property type="entry name" value="ybbN"/>
    <property type="match status" value="1"/>
</dbReference>
<dbReference type="InterPro" id="IPR036249">
    <property type="entry name" value="Thioredoxin-like_sf"/>
</dbReference>
<protein>
    <submittedName>
        <fullName evidence="1">Tetratricopeptide repeat protein</fullName>
    </submittedName>
</protein>
<organism evidence="1 2">
    <name type="scientific">Luteococcus peritonei</name>
    <dbReference type="NCBI Taxonomy" id="88874"/>
    <lineage>
        <taxon>Bacteria</taxon>
        <taxon>Bacillati</taxon>
        <taxon>Actinomycetota</taxon>
        <taxon>Actinomycetes</taxon>
        <taxon>Propionibacteriales</taxon>
        <taxon>Propionibacteriaceae</taxon>
        <taxon>Luteococcus</taxon>
    </lineage>
</organism>
<keyword evidence="2" id="KW-1185">Reference proteome</keyword>
<dbReference type="EMBL" id="JBHUFZ010000033">
    <property type="protein sequence ID" value="MFD1891374.1"/>
    <property type="molecule type" value="Genomic_DNA"/>
</dbReference>
<name>A0ABW4RZV5_9ACTN</name>
<dbReference type="Pfam" id="PF14561">
    <property type="entry name" value="TPR_20"/>
    <property type="match status" value="1"/>
</dbReference>
<dbReference type="SUPFAM" id="SSF48452">
    <property type="entry name" value="TPR-like"/>
    <property type="match status" value="1"/>
</dbReference>
<dbReference type="RefSeq" id="WP_343875738.1">
    <property type="nucleotide sequence ID" value="NZ_BAAAIX010000034.1"/>
</dbReference>
<reference evidence="2" key="1">
    <citation type="journal article" date="2019" name="Int. J. Syst. Evol. Microbiol.">
        <title>The Global Catalogue of Microorganisms (GCM) 10K type strain sequencing project: providing services to taxonomists for standard genome sequencing and annotation.</title>
        <authorList>
            <consortium name="The Broad Institute Genomics Platform"/>
            <consortium name="The Broad Institute Genome Sequencing Center for Infectious Disease"/>
            <person name="Wu L."/>
            <person name="Ma J."/>
        </authorList>
    </citation>
    <scope>NUCLEOTIDE SEQUENCE [LARGE SCALE GENOMIC DNA]</scope>
    <source>
        <strain evidence="2">CAIM 431</strain>
    </source>
</reference>
<proteinExistence type="predicted"/>
<accession>A0ABW4RZV5</accession>
<evidence type="ECO:0000313" key="1">
    <source>
        <dbReference type="EMBL" id="MFD1891374.1"/>
    </source>
</evidence>
<gene>
    <name evidence="1" type="ORF">ACFSCS_14460</name>
</gene>
<comment type="caution">
    <text evidence="1">The sequence shown here is derived from an EMBL/GenBank/DDBJ whole genome shotgun (WGS) entry which is preliminary data.</text>
</comment>
<dbReference type="Proteomes" id="UP001597326">
    <property type="component" value="Unassembled WGS sequence"/>
</dbReference>
<dbReference type="Pfam" id="PF13428">
    <property type="entry name" value="TPR_14"/>
    <property type="match status" value="1"/>
</dbReference>
<dbReference type="InterPro" id="IPR011990">
    <property type="entry name" value="TPR-like_helical_dom_sf"/>
</dbReference>
<dbReference type="SUPFAM" id="SSF52833">
    <property type="entry name" value="Thioredoxin-like"/>
    <property type="match status" value="1"/>
</dbReference>